<keyword evidence="3" id="KW-0813">Transport</keyword>
<evidence type="ECO:0000256" key="6">
    <source>
        <dbReference type="ARBA" id="ARBA00022679"/>
    </source>
</evidence>
<dbReference type="InterPro" id="IPR002178">
    <property type="entry name" value="PTS_EIIA_type-2_dom"/>
</dbReference>
<evidence type="ECO:0000256" key="5">
    <source>
        <dbReference type="ARBA" id="ARBA00022553"/>
    </source>
</evidence>
<dbReference type="Pfam" id="PF00874">
    <property type="entry name" value="PRD"/>
    <property type="match status" value="1"/>
</dbReference>
<dbReference type="InterPro" id="IPR011608">
    <property type="entry name" value="PRD"/>
</dbReference>
<dbReference type="GO" id="GO:0006355">
    <property type="term" value="P:regulation of DNA-templated transcription"/>
    <property type="evidence" value="ECO:0007669"/>
    <property type="project" value="InterPro"/>
</dbReference>
<dbReference type="PANTHER" id="PTHR36203">
    <property type="entry name" value="ASCORBATE-SPECIFIC PTS SYSTEM EIIA COMPONENT"/>
    <property type="match status" value="1"/>
</dbReference>
<keyword evidence="6" id="KW-0808">Transferase</keyword>
<feature type="domain" description="PRD" evidence="15">
    <location>
        <begin position="198"/>
        <end position="298"/>
    </location>
</feature>
<dbReference type="Proteomes" id="UP001223261">
    <property type="component" value="Chromosome"/>
</dbReference>
<dbReference type="InterPro" id="IPR036634">
    <property type="entry name" value="PRD_sf"/>
</dbReference>
<dbReference type="GO" id="GO:0005737">
    <property type="term" value="C:cytoplasm"/>
    <property type="evidence" value="ECO:0007669"/>
    <property type="project" value="UniProtKB-SubCell"/>
</dbReference>
<dbReference type="InterPro" id="IPR036388">
    <property type="entry name" value="WH-like_DNA-bd_sf"/>
</dbReference>
<evidence type="ECO:0000259" key="13">
    <source>
        <dbReference type="PROSITE" id="PS51094"/>
    </source>
</evidence>
<dbReference type="GO" id="GO:0016301">
    <property type="term" value="F:kinase activity"/>
    <property type="evidence" value="ECO:0007669"/>
    <property type="project" value="UniProtKB-KW"/>
</dbReference>
<dbReference type="GO" id="GO:0008982">
    <property type="term" value="F:protein-N(PI)-phosphohistidine-sugar phosphotransferase activity"/>
    <property type="evidence" value="ECO:0007669"/>
    <property type="project" value="InterPro"/>
</dbReference>
<keyword evidence="7" id="KW-0598">Phosphotransferase system</keyword>
<dbReference type="Pfam" id="PF05043">
    <property type="entry name" value="Mga"/>
    <property type="match status" value="1"/>
</dbReference>
<dbReference type="PROSITE" id="PS51094">
    <property type="entry name" value="PTS_EIIA_TYPE_2"/>
    <property type="match status" value="1"/>
</dbReference>
<dbReference type="SUPFAM" id="SSF63520">
    <property type="entry name" value="PTS-regulatory domain, PRD"/>
    <property type="match status" value="1"/>
</dbReference>
<dbReference type="AlphaFoldDB" id="A0AAX3W3M8"/>
<evidence type="ECO:0000256" key="7">
    <source>
        <dbReference type="ARBA" id="ARBA00022683"/>
    </source>
</evidence>
<keyword evidence="5" id="KW-0597">Phosphoprotein</keyword>
<dbReference type="CDD" id="cd05568">
    <property type="entry name" value="PTS_IIB_bgl_like"/>
    <property type="match status" value="1"/>
</dbReference>
<dbReference type="InterPro" id="IPR007737">
    <property type="entry name" value="Mga_HTH"/>
</dbReference>
<dbReference type="InterPro" id="IPR051351">
    <property type="entry name" value="Ascorbate-PTS_EIIA_comp"/>
</dbReference>
<feature type="domain" description="PRD" evidence="15">
    <location>
        <begin position="302"/>
        <end position="409"/>
    </location>
</feature>
<evidence type="ECO:0000256" key="8">
    <source>
        <dbReference type="ARBA" id="ARBA00022777"/>
    </source>
</evidence>
<evidence type="ECO:0000256" key="11">
    <source>
        <dbReference type="ARBA" id="ARBA00041175"/>
    </source>
</evidence>
<organism evidence="16 17">
    <name type="scientific">Mammaliicoccus lentus</name>
    <name type="common">Staphylococcus lentus</name>
    <dbReference type="NCBI Taxonomy" id="42858"/>
    <lineage>
        <taxon>Bacteria</taxon>
        <taxon>Bacillati</taxon>
        <taxon>Bacillota</taxon>
        <taxon>Bacilli</taxon>
        <taxon>Bacillales</taxon>
        <taxon>Staphylococcaceae</taxon>
        <taxon>Mammaliicoccus</taxon>
    </lineage>
</organism>
<reference evidence="16" key="1">
    <citation type="journal article" date="2023" name="Antibiotics">
        <title>Prevalence and Molecular Characterization of Methicillin-Resistant Staphylococci (MRS) and Mammaliicocci (MRM) in Dromedary Camels from Algeria: First Detection of SCCmec-mecC Hybrid in Methicillin-Resistant Mammaliicoccus lentus.</title>
        <authorList>
            <person name="Belhout C."/>
            <person name="Boyen F."/>
            <person name="Vereecke N."/>
            <person name="Theuns S."/>
            <person name="Taibi N."/>
            <person name="Stegger M."/>
            <person name="de la Fe-Rodriguez P.Y."/>
            <person name="Bouayad L."/>
            <person name="Elgroud R."/>
            <person name="Butaye P."/>
        </authorList>
    </citation>
    <scope>NUCLEOTIDE SEQUENCE</scope>
    <source>
        <strain evidence="16">7048</strain>
    </source>
</reference>
<gene>
    <name evidence="16" type="ORF">PYH69_13370</name>
</gene>
<evidence type="ECO:0000256" key="1">
    <source>
        <dbReference type="ARBA" id="ARBA00004496"/>
    </source>
</evidence>
<dbReference type="InterPro" id="IPR013011">
    <property type="entry name" value="PTS_EIIB_2"/>
</dbReference>
<dbReference type="PROSITE" id="PS51099">
    <property type="entry name" value="PTS_EIIB_TYPE_2"/>
    <property type="match status" value="1"/>
</dbReference>
<dbReference type="InterPro" id="IPR016152">
    <property type="entry name" value="PTrfase/Anion_transptr"/>
</dbReference>
<dbReference type="PANTHER" id="PTHR36203:SF1">
    <property type="entry name" value="ASCORBATE-SPECIFIC PTS SYSTEM EIIA COMPONENT"/>
    <property type="match status" value="1"/>
</dbReference>
<keyword evidence="8" id="KW-0418">Kinase</keyword>
<evidence type="ECO:0000256" key="12">
    <source>
        <dbReference type="ARBA" id="ARBA00042072"/>
    </source>
</evidence>
<dbReference type="Gene3D" id="3.40.930.10">
    <property type="entry name" value="Mannitol-specific EII, Chain A"/>
    <property type="match status" value="1"/>
</dbReference>
<comment type="subcellular location">
    <subcellularLocation>
        <location evidence="1">Cytoplasm</location>
    </subcellularLocation>
</comment>
<dbReference type="SUPFAM" id="SSF55804">
    <property type="entry name" value="Phoshotransferase/anion transport protein"/>
    <property type="match status" value="1"/>
</dbReference>
<protein>
    <recommendedName>
        <fullName evidence="11">Ascorbate-specific PTS system EIIA component</fullName>
    </recommendedName>
    <alternativeName>
        <fullName evidence="12">Ascorbate-specific phosphotransferase enzyme IIA component</fullName>
    </alternativeName>
</protein>
<evidence type="ECO:0000259" key="14">
    <source>
        <dbReference type="PROSITE" id="PS51099"/>
    </source>
</evidence>
<evidence type="ECO:0000256" key="4">
    <source>
        <dbReference type="ARBA" id="ARBA00022490"/>
    </source>
</evidence>
<feature type="domain" description="PTS EIIA type-2" evidence="13">
    <location>
        <begin position="558"/>
        <end position="697"/>
    </location>
</feature>
<evidence type="ECO:0000313" key="17">
    <source>
        <dbReference type="Proteomes" id="UP001223261"/>
    </source>
</evidence>
<accession>A0AAX3W3M8</accession>
<evidence type="ECO:0000259" key="15">
    <source>
        <dbReference type="PROSITE" id="PS51372"/>
    </source>
</evidence>
<comment type="function">
    <text evidence="10">The phosphoenolpyruvate-dependent sugar phosphotransferase system (sugar PTS), a major carbohydrate active transport system, catalyzes the phosphorylation of incoming sugar substrates concomitantly with their translocation across the cell membrane. The enzyme II UlaABC PTS system is involved in ascorbate transport.</text>
</comment>
<evidence type="ECO:0000313" key="16">
    <source>
        <dbReference type="EMBL" id="WHI59686.1"/>
    </source>
</evidence>
<comment type="subunit">
    <text evidence="2">Homodimer or homotrimer. Seems to be a monomer when not phosphorylated.</text>
</comment>
<evidence type="ECO:0000256" key="9">
    <source>
        <dbReference type="ARBA" id="ARBA00023159"/>
    </source>
</evidence>
<proteinExistence type="predicted"/>
<keyword evidence="4" id="KW-0963">Cytoplasm</keyword>
<evidence type="ECO:0000256" key="10">
    <source>
        <dbReference type="ARBA" id="ARBA00037387"/>
    </source>
</evidence>
<dbReference type="PROSITE" id="PS51372">
    <property type="entry name" value="PRD_2"/>
    <property type="match status" value="2"/>
</dbReference>
<dbReference type="Pfam" id="PF00359">
    <property type="entry name" value="PTS_EIIA_2"/>
    <property type="match status" value="1"/>
</dbReference>
<sequence>MYCDKLDLTTKEGINIQKENFNIITEMIKNPKIKGKDLESMFNISRRQLGYRIQKLNDWLKEQDYPQIERTSQGFFIVDDSIKDFLNIPSETLHQESEQVYTAYQRAHLILLMLFREDEVLSLNHFSIDLEVSKNTVLNDIKQLKELISSYNVSINYSRQQGYYLSGNEFEVRRLLMRLIDKVFTLNISENDVINSLNIEEDKIILINKHINKVEQYLNNMFIDESTLTLPYKLYLILRRINHDKIVAPFSIGYDDLSDTQEYQATEILTSNYQEIPMQEKLFITLQLLSTSVQWSELHDVQHLPELQYALEEMIEQFEKLTFITFKDKESLIHQLMHHMKPAFYRIRYQLSDVDSLTNSLKEDYKELFHLVKLSSKPLEKFLNQELPDKETVYLTMLIGGSLRRQDEDIDQKVKAVVVCTQGTSISKLMLQELRSVFPEFIFLDALSLREFNQYDLDFDIVFSPMHIMTNKKLYITKTILTAQEKHELRQHVFGQLNNTLETDIQAEKMLSIIREHATVHNEAELFNQIKDQFEDTYAYSSIKASTLSINSNLDLQDLLPVNHIHFTKNVMNIEEAIQLAAEPLVKMRYIDNQYIDLMNNAFDDTYMVINQNIAIPHADGEDTVNRTSMSMLVLEEPLKLSTGLDVYIFVVIAAADKFKHLRPLLQLRDLSQDTQNIQRISQTQSKREVYEIIKHYSKID</sequence>
<evidence type="ECO:0000256" key="2">
    <source>
        <dbReference type="ARBA" id="ARBA00011798"/>
    </source>
</evidence>
<dbReference type="RefSeq" id="WP_050988905.1">
    <property type="nucleotide sequence ID" value="NZ_CABIVY010000006.1"/>
</dbReference>
<evidence type="ECO:0000256" key="3">
    <source>
        <dbReference type="ARBA" id="ARBA00022448"/>
    </source>
</evidence>
<feature type="domain" description="PTS EIIB type-2" evidence="14">
    <location>
        <begin position="414"/>
        <end position="501"/>
    </location>
</feature>
<name>A0AAX3W3M8_MAMLE</name>
<dbReference type="GO" id="GO:0009401">
    <property type="term" value="P:phosphoenolpyruvate-dependent sugar phosphotransferase system"/>
    <property type="evidence" value="ECO:0007669"/>
    <property type="project" value="UniProtKB-KW"/>
</dbReference>
<dbReference type="Gene3D" id="1.10.1790.10">
    <property type="entry name" value="PRD domain"/>
    <property type="match status" value="1"/>
</dbReference>
<dbReference type="Gene3D" id="1.10.10.10">
    <property type="entry name" value="Winged helix-like DNA-binding domain superfamily/Winged helix DNA-binding domain"/>
    <property type="match status" value="1"/>
</dbReference>
<keyword evidence="9" id="KW-0010">Activator</keyword>
<dbReference type="EMBL" id="CP118848">
    <property type="protein sequence ID" value="WHI59686.1"/>
    <property type="molecule type" value="Genomic_DNA"/>
</dbReference>